<sequence>MVDESTDISCEPHLIIYVKYCLHGKIKIHFLKLLQLKSKDSKTIFEAIIDLFDKK</sequence>
<evidence type="ECO:0000313" key="2">
    <source>
        <dbReference type="Proteomes" id="UP000265703"/>
    </source>
</evidence>
<comment type="caution">
    <text evidence="1">The sequence shown here is derived from an EMBL/GenBank/DDBJ whole genome shotgun (WGS) entry which is preliminary data.</text>
</comment>
<evidence type="ECO:0000313" key="1">
    <source>
        <dbReference type="EMBL" id="RIA97633.1"/>
    </source>
</evidence>
<keyword evidence="2" id="KW-1185">Reference proteome</keyword>
<gene>
    <name evidence="1" type="ORF">C1645_752035</name>
</gene>
<feature type="non-terminal residue" evidence="1">
    <location>
        <position position="55"/>
    </location>
</feature>
<name>A0A397THC1_9GLOM</name>
<protein>
    <recommendedName>
        <fullName evidence="3">DUF4371 domain-containing protein</fullName>
    </recommendedName>
</protein>
<reference evidence="1 2" key="1">
    <citation type="submission" date="2018-06" db="EMBL/GenBank/DDBJ databases">
        <title>Comparative genomics reveals the genomic features of Rhizophagus irregularis, R. cerebriforme, R. diaphanum and Gigaspora rosea, and their symbiotic lifestyle signature.</title>
        <authorList>
            <person name="Morin E."/>
            <person name="San Clemente H."/>
            <person name="Chen E.C.H."/>
            <person name="De La Providencia I."/>
            <person name="Hainaut M."/>
            <person name="Kuo A."/>
            <person name="Kohler A."/>
            <person name="Murat C."/>
            <person name="Tang N."/>
            <person name="Roy S."/>
            <person name="Loubradou J."/>
            <person name="Henrissat B."/>
            <person name="Grigoriev I.V."/>
            <person name="Corradi N."/>
            <person name="Roux C."/>
            <person name="Martin F.M."/>
        </authorList>
    </citation>
    <scope>NUCLEOTIDE SEQUENCE [LARGE SCALE GENOMIC DNA]</scope>
    <source>
        <strain evidence="1 2">DAOM 227022</strain>
    </source>
</reference>
<dbReference type="Proteomes" id="UP000265703">
    <property type="component" value="Unassembled WGS sequence"/>
</dbReference>
<organism evidence="1 2">
    <name type="scientific">Glomus cerebriforme</name>
    <dbReference type="NCBI Taxonomy" id="658196"/>
    <lineage>
        <taxon>Eukaryota</taxon>
        <taxon>Fungi</taxon>
        <taxon>Fungi incertae sedis</taxon>
        <taxon>Mucoromycota</taxon>
        <taxon>Glomeromycotina</taxon>
        <taxon>Glomeromycetes</taxon>
        <taxon>Glomerales</taxon>
        <taxon>Glomeraceae</taxon>
        <taxon>Glomus</taxon>
    </lineage>
</organism>
<dbReference type="AlphaFoldDB" id="A0A397THC1"/>
<accession>A0A397THC1</accession>
<dbReference type="EMBL" id="QKYT01000027">
    <property type="protein sequence ID" value="RIA97633.1"/>
    <property type="molecule type" value="Genomic_DNA"/>
</dbReference>
<dbReference type="STRING" id="658196.A0A397THC1"/>
<evidence type="ECO:0008006" key="3">
    <source>
        <dbReference type="Google" id="ProtNLM"/>
    </source>
</evidence>
<proteinExistence type="predicted"/>
<dbReference type="OrthoDB" id="2431784at2759"/>